<dbReference type="PANTHER" id="PTHR35690:SF1">
    <property type="entry name" value="OS01G0363500 PROTEIN"/>
    <property type="match status" value="1"/>
</dbReference>
<keyword evidence="2" id="KW-1185">Reference proteome</keyword>
<name>A0AAN9SKG1_PSOTE</name>
<protein>
    <submittedName>
        <fullName evidence="1">Uncharacterized protein</fullName>
    </submittedName>
</protein>
<comment type="caution">
    <text evidence="1">The sequence shown here is derived from an EMBL/GenBank/DDBJ whole genome shotgun (WGS) entry which is preliminary data.</text>
</comment>
<organism evidence="1 2">
    <name type="scientific">Psophocarpus tetragonolobus</name>
    <name type="common">Winged bean</name>
    <name type="synonym">Dolichos tetragonolobus</name>
    <dbReference type="NCBI Taxonomy" id="3891"/>
    <lineage>
        <taxon>Eukaryota</taxon>
        <taxon>Viridiplantae</taxon>
        <taxon>Streptophyta</taxon>
        <taxon>Embryophyta</taxon>
        <taxon>Tracheophyta</taxon>
        <taxon>Spermatophyta</taxon>
        <taxon>Magnoliopsida</taxon>
        <taxon>eudicotyledons</taxon>
        <taxon>Gunneridae</taxon>
        <taxon>Pentapetalae</taxon>
        <taxon>rosids</taxon>
        <taxon>fabids</taxon>
        <taxon>Fabales</taxon>
        <taxon>Fabaceae</taxon>
        <taxon>Papilionoideae</taxon>
        <taxon>50 kb inversion clade</taxon>
        <taxon>NPAAA clade</taxon>
        <taxon>indigoferoid/millettioid clade</taxon>
        <taxon>Phaseoleae</taxon>
        <taxon>Psophocarpus</taxon>
    </lineage>
</organism>
<reference evidence="1 2" key="1">
    <citation type="submission" date="2024-01" db="EMBL/GenBank/DDBJ databases">
        <title>The genomes of 5 underutilized Papilionoideae crops provide insights into root nodulation and disease resistanc.</title>
        <authorList>
            <person name="Jiang F."/>
        </authorList>
    </citation>
    <scope>NUCLEOTIDE SEQUENCE [LARGE SCALE GENOMIC DNA]</scope>
    <source>
        <strain evidence="1">DUOXIRENSHENG_FW03</strain>
        <tissue evidence="1">Leaves</tissue>
    </source>
</reference>
<gene>
    <name evidence="1" type="ORF">VNO78_09995</name>
</gene>
<dbReference type="AlphaFoldDB" id="A0AAN9SKG1"/>
<proteinExistence type="predicted"/>
<sequence length="302" mass="33998">MAMSSIHTLYASSFRFCFPNSSAFEASKLSPQFKPLRGTKHYIPRETTRARATLDDVEFETDQFSSTTSYENEKAKKDVEESVRVLKDAAKTRKVAAEEVLSALSIIEKAKLDPSGFFETLGGKESPGRTWMLIFTAEKQLNGGRYFPLTAVQRFDASAKRIENGVYLGPIGKLTFEGRLSWKKRILAFVFENIRIKVGPLNPLEISLGKKDDKEPSTKDPFFIWFYVDDEIAVARGRSGGTAFWCRCRHESLKRNSKDNRDGFASEMVVGDSDTTLSSGLTLQIFIAHYPDTPKVVIVFQD</sequence>
<accession>A0AAN9SKG1</accession>
<evidence type="ECO:0000313" key="2">
    <source>
        <dbReference type="Proteomes" id="UP001386955"/>
    </source>
</evidence>
<dbReference type="Proteomes" id="UP001386955">
    <property type="component" value="Unassembled WGS sequence"/>
</dbReference>
<evidence type="ECO:0000313" key="1">
    <source>
        <dbReference type="EMBL" id="KAK7398822.1"/>
    </source>
</evidence>
<dbReference type="PANTHER" id="PTHR35690">
    <property type="entry name" value="OS01G0363500 PROTEIN"/>
    <property type="match status" value="1"/>
</dbReference>
<dbReference type="EMBL" id="JAYMYS010000003">
    <property type="protein sequence ID" value="KAK7398822.1"/>
    <property type="molecule type" value="Genomic_DNA"/>
</dbReference>